<accession>A0A0R3SNY5</accession>
<dbReference type="InterPro" id="IPR050865">
    <property type="entry name" value="BEACH_Domain"/>
</dbReference>
<sequence>WQNSLQKHAGLAFIELVNECRLLAKASREHFISVAHEADFILARIRSLEVRRQTAFRVSALRRQRRRVDEFDSRQTRRLEAAGARDGILAAQCLALTHHILQCLQQAPLSPQVNRNDDTPTVNTQTLIKQTRLFVERTRRPPMRVFYRLDTWEGDSRRRRRLVINPFGSSHPEAVLHSPPPISLAQPPNTAPTVTIDATALNLKSQSEPLQQQPSQDLETSEVGRKTSLDFHQQQPPHTPLNPNSPPVLTEPALTPGLVSLHQDCLAYGQLEMEPLSELLPYLIPFAGSTIVTTPCQLIAAGVAVHGTLSVTNSIFAFETDPSHEENRKIDPQVGYASP</sequence>
<proteinExistence type="predicted"/>
<reference evidence="3 4" key="2">
    <citation type="submission" date="2018-11" db="EMBL/GenBank/DDBJ databases">
        <authorList>
            <consortium name="Pathogen Informatics"/>
        </authorList>
    </citation>
    <scope>NUCLEOTIDE SEQUENCE [LARGE SCALE GENOMIC DNA]</scope>
</reference>
<dbReference type="GO" id="GO:0019901">
    <property type="term" value="F:protein kinase binding"/>
    <property type="evidence" value="ECO:0007669"/>
    <property type="project" value="TreeGrafter"/>
</dbReference>
<dbReference type="OrthoDB" id="26681at2759"/>
<organism evidence="5">
    <name type="scientific">Hymenolepis diminuta</name>
    <name type="common">Rat tapeworm</name>
    <dbReference type="NCBI Taxonomy" id="6216"/>
    <lineage>
        <taxon>Eukaryota</taxon>
        <taxon>Metazoa</taxon>
        <taxon>Spiralia</taxon>
        <taxon>Lophotrochozoa</taxon>
        <taxon>Platyhelminthes</taxon>
        <taxon>Cestoda</taxon>
        <taxon>Eucestoda</taxon>
        <taxon>Cyclophyllidea</taxon>
        <taxon>Hymenolepididae</taxon>
        <taxon>Hymenolepis</taxon>
    </lineage>
</organism>
<dbReference type="Proteomes" id="UP000274504">
    <property type="component" value="Unassembled WGS sequence"/>
</dbReference>
<dbReference type="STRING" id="6216.A0A0R3SNY5"/>
<dbReference type="PANTHER" id="PTHR13743">
    <property type="entry name" value="BEIGE/BEACH-RELATED"/>
    <property type="match status" value="1"/>
</dbReference>
<feature type="domain" description="BEACH-type PH" evidence="2">
    <location>
        <begin position="285"/>
        <end position="339"/>
    </location>
</feature>
<evidence type="ECO:0000313" key="5">
    <source>
        <dbReference type="WBParaSite" id="HDID_0000665001-mRNA-1"/>
    </source>
</evidence>
<dbReference type="WBParaSite" id="HDID_0000665001-mRNA-1">
    <property type="protein sequence ID" value="HDID_0000665001-mRNA-1"/>
    <property type="gene ID" value="HDID_0000665001"/>
</dbReference>
<dbReference type="PROSITE" id="PS51783">
    <property type="entry name" value="PH_BEACH"/>
    <property type="match status" value="1"/>
</dbReference>
<name>A0A0R3SNY5_HYMDI</name>
<reference evidence="5" key="1">
    <citation type="submission" date="2017-02" db="UniProtKB">
        <authorList>
            <consortium name="WormBaseParasite"/>
        </authorList>
    </citation>
    <scope>IDENTIFICATION</scope>
</reference>
<dbReference type="EMBL" id="UYSG01006508">
    <property type="protein sequence ID" value="VDL58966.1"/>
    <property type="molecule type" value="Genomic_DNA"/>
</dbReference>
<evidence type="ECO:0000313" key="3">
    <source>
        <dbReference type="EMBL" id="VDL58966.1"/>
    </source>
</evidence>
<evidence type="ECO:0000313" key="4">
    <source>
        <dbReference type="Proteomes" id="UP000274504"/>
    </source>
</evidence>
<protein>
    <submittedName>
        <fullName evidence="5">BEACH-type PH domain-containing protein</fullName>
    </submittedName>
</protein>
<dbReference type="AlphaFoldDB" id="A0A0R3SNY5"/>
<dbReference type="Pfam" id="PF06469">
    <property type="entry name" value="DUF1088"/>
    <property type="match status" value="2"/>
</dbReference>
<dbReference type="GO" id="GO:0016020">
    <property type="term" value="C:membrane"/>
    <property type="evidence" value="ECO:0007669"/>
    <property type="project" value="TreeGrafter"/>
</dbReference>
<evidence type="ECO:0000259" key="2">
    <source>
        <dbReference type="PROSITE" id="PS51783"/>
    </source>
</evidence>
<dbReference type="GO" id="GO:0008104">
    <property type="term" value="P:intracellular protein localization"/>
    <property type="evidence" value="ECO:0007669"/>
    <property type="project" value="TreeGrafter"/>
</dbReference>
<dbReference type="InterPro" id="IPR023362">
    <property type="entry name" value="PH-BEACH_dom"/>
</dbReference>
<dbReference type="InterPro" id="IPR010508">
    <property type="entry name" value="NBEA-like_DUF1088"/>
</dbReference>
<feature type="region of interest" description="Disordered" evidence="1">
    <location>
        <begin position="169"/>
        <end position="191"/>
    </location>
</feature>
<evidence type="ECO:0000256" key="1">
    <source>
        <dbReference type="SAM" id="MobiDB-lite"/>
    </source>
</evidence>
<gene>
    <name evidence="3" type="ORF">HDID_LOCUS6648</name>
</gene>
<dbReference type="PANTHER" id="PTHR13743:SF162">
    <property type="entry name" value="NEUROBEACHIN"/>
    <property type="match status" value="1"/>
</dbReference>
<dbReference type="GO" id="GO:0005829">
    <property type="term" value="C:cytosol"/>
    <property type="evidence" value="ECO:0007669"/>
    <property type="project" value="TreeGrafter"/>
</dbReference>